<name>A0A5J5CE86_9PERO</name>
<dbReference type="Proteomes" id="UP000327493">
    <property type="component" value="Chromosome 24"/>
</dbReference>
<feature type="compositionally biased region" description="Pro residues" evidence="1">
    <location>
        <begin position="12"/>
        <end position="30"/>
    </location>
</feature>
<organism evidence="2 3">
    <name type="scientific">Etheostoma spectabile</name>
    <name type="common">orangethroat darter</name>
    <dbReference type="NCBI Taxonomy" id="54343"/>
    <lineage>
        <taxon>Eukaryota</taxon>
        <taxon>Metazoa</taxon>
        <taxon>Chordata</taxon>
        <taxon>Craniata</taxon>
        <taxon>Vertebrata</taxon>
        <taxon>Euteleostomi</taxon>
        <taxon>Actinopterygii</taxon>
        <taxon>Neopterygii</taxon>
        <taxon>Teleostei</taxon>
        <taxon>Neoteleostei</taxon>
        <taxon>Acanthomorphata</taxon>
        <taxon>Eupercaria</taxon>
        <taxon>Perciformes</taxon>
        <taxon>Percoidei</taxon>
        <taxon>Percidae</taxon>
        <taxon>Etheostomatinae</taxon>
        <taxon>Etheostoma</taxon>
    </lineage>
</organism>
<keyword evidence="3" id="KW-1185">Reference proteome</keyword>
<proteinExistence type="predicted"/>
<sequence length="84" mass="9581">MSRYPLLRNPSPGRPCPLWPPRTPPPPSPLPRTSGRRPSWRTSGRTCGRGEPRPRRWRWCCSACTRPAAPWPGLLQEPRWEAGS</sequence>
<feature type="region of interest" description="Disordered" evidence="1">
    <location>
        <begin position="1"/>
        <end position="55"/>
    </location>
</feature>
<reference evidence="2 3" key="1">
    <citation type="submission" date="2019-08" db="EMBL/GenBank/DDBJ databases">
        <title>A chromosome-level genome assembly, high-density linkage maps, and genome scans reveal the genomic architecture of hybrid incompatibilities underlying speciation via character displacement in darters (Percidae: Etheostominae).</title>
        <authorList>
            <person name="Moran R.L."/>
            <person name="Catchen J.M."/>
            <person name="Fuller R.C."/>
        </authorList>
    </citation>
    <scope>NUCLEOTIDE SEQUENCE [LARGE SCALE GENOMIC DNA]</scope>
    <source>
        <strain evidence="2">EspeVRDwgs_2016</strain>
        <tissue evidence="2">Muscle</tissue>
    </source>
</reference>
<evidence type="ECO:0000313" key="2">
    <source>
        <dbReference type="EMBL" id="KAA8579425.1"/>
    </source>
</evidence>
<comment type="caution">
    <text evidence="2">The sequence shown here is derived from an EMBL/GenBank/DDBJ whole genome shotgun (WGS) entry which is preliminary data.</text>
</comment>
<evidence type="ECO:0000256" key="1">
    <source>
        <dbReference type="SAM" id="MobiDB-lite"/>
    </source>
</evidence>
<dbReference type="AlphaFoldDB" id="A0A5J5CE86"/>
<accession>A0A5J5CE86</accession>
<evidence type="ECO:0000313" key="3">
    <source>
        <dbReference type="Proteomes" id="UP000327493"/>
    </source>
</evidence>
<gene>
    <name evidence="2" type="ORF">FQN60_006518</name>
</gene>
<protein>
    <submittedName>
        <fullName evidence="2">Uncharacterized protein</fullName>
    </submittedName>
</protein>
<dbReference type="EMBL" id="VOFY01000024">
    <property type="protein sequence ID" value="KAA8579425.1"/>
    <property type="molecule type" value="Genomic_DNA"/>
</dbReference>